<dbReference type="Gene3D" id="3.90.550.10">
    <property type="entry name" value="Spore Coat Polysaccharide Biosynthesis Protein SpsA, Chain A"/>
    <property type="match status" value="1"/>
</dbReference>
<dbReference type="Pfam" id="PF00534">
    <property type="entry name" value="Glycos_transf_1"/>
    <property type="match status" value="1"/>
</dbReference>
<dbReference type="CDD" id="cd03809">
    <property type="entry name" value="GT4_MtfB-like"/>
    <property type="match status" value="1"/>
</dbReference>
<dbReference type="InterPro" id="IPR001296">
    <property type="entry name" value="Glyco_trans_1"/>
</dbReference>
<dbReference type="Pfam" id="PF00535">
    <property type="entry name" value="Glycos_transf_2"/>
    <property type="match status" value="1"/>
</dbReference>
<keyword evidence="5" id="KW-1185">Reference proteome</keyword>
<evidence type="ECO:0000313" key="5">
    <source>
        <dbReference type="Proteomes" id="UP000245934"/>
    </source>
</evidence>
<dbReference type="RefSeq" id="WP_109939328.1">
    <property type="nucleotide sequence ID" value="NZ_CP176366.1"/>
</dbReference>
<feature type="domain" description="Glycosyltransferase 2-like" evidence="3">
    <location>
        <begin position="378"/>
        <end position="532"/>
    </location>
</feature>
<dbReference type="PANTHER" id="PTHR46401:SF2">
    <property type="entry name" value="GLYCOSYLTRANSFERASE WBBK-RELATED"/>
    <property type="match status" value="1"/>
</dbReference>
<sequence>MRIGVNLLDLIPGHIGGMEQYIRNLIQYSSSRDDVEFYLFLNKQNYVTFPELPHKITKILIEKKNRGIEFLQEVHDHDLDLLFCPLLNLEPTNILIPSVVTIPDMQHKFYPEFFSKEALDLREKSFEFSVKNANKILTLSEYSKKTIVSSYDVQQEKVEVIHLDASTTFQSDTYQKSKSILRKYKLPFQYIFYPANFWKHKNHYVLIQALSILHTKYRIKVHLVLTGQKKKMDPEIIRLIRKEKLSRYIHIIGYIDQRDLQKIFIRADILVFPSLFEGFGIPLIEAMRCNCPIVCSNRTSIPEIVGEAALLFNPENPEDIAEKISLVIHNPDIRDELIEKGKIQSLKFSWSSTSERTLDAFSETIKNSEKNQKLPLVSIITPSFNQGRFIKETIESILSQSYPNIEYIIIDGGSTDETVSILQSYTNQFTWISEKDEGQADAVNKGILMAKGDIIGWLNSDDIYAPHAIRNAVSALIKNPDIDVVYGEASHISDIGDFIERYPTEIFNYERLAEYCYICQPSAFIRKDALIEVGCLDKNLQFCMDYDLWMRLGNMHRFLYIPYVIAHSRLYIQNKTLSQKRKVQEEAIDTVYRNYGYVPINWVYGLIDFKLNGKHNIWFYPSVFFEFLFINKKNLKYVQEFFKKIILNQKAKYLKHLIF</sequence>
<accession>A0A2V2NLJ2</accession>
<proteinExistence type="predicted"/>
<dbReference type="CDD" id="cd06433">
    <property type="entry name" value="GT_2_WfgS_like"/>
    <property type="match status" value="1"/>
</dbReference>
<protein>
    <recommendedName>
        <fullName evidence="6">Glycosyltransferase</fullName>
    </recommendedName>
</protein>
<organism evidence="4 5">
    <name type="scientific">Methanospirillum stamsii</name>
    <dbReference type="NCBI Taxonomy" id="1277351"/>
    <lineage>
        <taxon>Archaea</taxon>
        <taxon>Methanobacteriati</taxon>
        <taxon>Methanobacteriota</taxon>
        <taxon>Stenosarchaea group</taxon>
        <taxon>Methanomicrobia</taxon>
        <taxon>Methanomicrobiales</taxon>
        <taxon>Methanospirillaceae</taxon>
        <taxon>Methanospirillum</taxon>
    </lineage>
</organism>
<dbReference type="Gene3D" id="3.40.50.2000">
    <property type="entry name" value="Glycogen Phosphorylase B"/>
    <property type="match status" value="2"/>
</dbReference>
<dbReference type="GeneID" id="97609291"/>
<feature type="domain" description="Glycosyl transferase family 1" evidence="2">
    <location>
        <begin position="189"/>
        <end position="342"/>
    </location>
</feature>
<evidence type="ECO:0000313" key="4">
    <source>
        <dbReference type="EMBL" id="PWR76193.1"/>
    </source>
</evidence>
<evidence type="ECO:0000259" key="3">
    <source>
        <dbReference type="Pfam" id="PF00535"/>
    </source>
</evidence>
<dbReference type="Proteomes" id="UP000245934">
    <property type="component" value="Unassembled WGS sequence"/>
</dbReference>
<name>A0A2V2NLJ2_9EURY</name>
<dbReference type="EMBL" id="QGMZ01000004">
    <property type="protein sequence ID" value="PWR76193.1"/>
    <property type="molecule type" value="Genomic_DNA"/>
</dbReference>
<dbReference type="SUPFAM" id="SSF53756">
    <property type="entry name" value="UDP-Glycosyltransferase/glycogen phosphorylase"/>
    <property type="match status" value="1"/>
</dbReference>
<dbReference type="GO" id="GO:0016757">
    <property type="term" value="F:glycosyltransferase activity"/>
    <property type="evidence" value="ECO:0007669"/>
    <property type="project" value="InterPro"/>
</dbReference>
<comment type="caution">
    <text evidence="4">The sequence shown here is derived from an EMBL/GenBank/DDBJ whole genome shotgun (WGS) entry which is preliminary data.</text>
</comment>
<evidence type="ECO:0000256" key="1">
    <source>
        <dbReference type="ARBA" id="ARBA00022679"/>
    </source>
</evidence>
<dbReference type="SUPFAM" id="SSF53448">
    <property type="entry name" value="Nucleotide-diphospho-sugar transferases"/>
    <property type="match status" value="1"/>
</dbReference>
<evidence type="ECO:0008006" key="6">
    <source>
        <dbReference type="Google" id="ProtNLM"/>
    </source>
</evidence>
<evidence type="ECO:0000259" key="2">
    <source>
        <dbReference type="Pfam" id="PF00534"/>
    </source>
</evidence>
<reference evidence="4 5" key="1">
    <citation type="submission" date="2018-05" db="EMBL/GenBank/DDBJ databases">
        <title>Draft genome of Methanospirillum stamsii Pt1.</title>
        <authorList>
            <person name="Dueholm M.S."/>
            <person name="Nielsen P.H."/>
            <person name="Bakmann L.F."/>
            <person name="Otzen D.E."/>
        </authorList>
    </citation>
    <scope>NUCLEOTIDE SEQUENCE [LARGE SCALE GENOMIC DNA]</scope>
    <source>
        <strain evidence="4 5">Pt1</strain>
    </source>
</reference>
<dbReference type="InterPro" id="IPR029044">
    <property type="entry name" value="Nucleotide-diphossugar_trans"/>
</dbReference>
<gene>
    <name evidence="4" type="ORF">DLD82_01510</name>
</gene>
<keyword evidence="1" id="KW-0808">Transferase</keyword>
<dbReference type="InterPro" id="IPR001173">
    <property type="entry name" value="Glyco_trans_2-like"/>
</dbReference>
<dbReference type="PANTHER" id="PTHR46401">
    <property type="entry name" value="GLYCOSYLTRANSFERASE WBBK-RELATED"/>
    <property type="match status" value="1"/>
</dbReference>
<dbReference type="AlphaFoldDB" id="A0A2V2NLJ2"/>
<dbReference type="OrthoDB" id="112443at2157"/>